<dbReference type="SUPFAM" id="SSF54106">
    <property type="entry name" value="LysM domain"/>
    <property type="match status" value="1"/>
</dbReference>
<dbReference type="CDD" id="cd00118">
    <property type="entry name" value="LysM"/>
    <property type="match status" value="1"/>
</dbReference>
<evidence type="ECO:0000259" key="3">
    <source>
        <dbReference type="PROSITE" id="PS51782"/>
    </source>
</evidence>
<dbReference type="EMBL" id="JBHTJZ010000020">
    <property type="protein sequence ID" value="MFD0960411.1"/>
    <property type="molecule type" value="Genomic_DNA"/>
</dbReference>
<dbReference type="PROSITE" id="PS51782">
    <property type="entry name" value="LYSM"/>
    <property type="match status" value="1"/>
</dbReference>
<dbReference type="CDD" id="cd14667">
    <property type="entry name" value="3D_containing_proteins"/>
    <property type="match status" value="1"/>
</dbReference>
<dbReference type="InterPro" id="IPR036779">
    <property type="entry name" value="LysM_dom_sf"/>
</dbReference>
<evidence type="ECO:0000313" key="5">
    <source>
        <dbReference type="Proteomes" id="UP001596989"/>
    </source>
</evidence>
<dbReference type="PANTHER" id="PTHR39160">
    <property type="entry name" value="CELL WALL-BINDING PROTEIN YOCH"/>
    <property type="match status" value="1"/>
</dbReference>
<keyword evidence="1 2" id="KW-0732">Signal</keyword>
<name>A0ABW3HSF1_9BACL</name>
<dbReference type="Pfam" id="PF06725">
    <property type="entry name" value="3D"/>
    <property type="match status" value="1"/>
</dbReference>
<keyword evidence="5" id="KW-1185">Reference proteome</keyword>
<accession>A0ABW3HSF1</accession>
<proteinExistence type="predicted"/>
<dbReference type="SMART" id="SM00257">
    <property type="entry name" value="LysM"/>
    <property type="match status" value="1"/>
</dbReference>
<feature type="signal peptide" evidence="2">
    <location>
        <begin position="1"/>
        <end position="24"/>
    </location>
</feature>
<dbReference type="InterPro" id="IPR051933">
    <property type="entry name" value="Resuscitation_pf_RpfB"/>
</dbReference>
<dbReference type="Gene3D" id="2.40.40.10">
    <property type="entry name" value="RlpA-like domain"/>
    <property type="match status" value="1"/>
</dbReference>
<sequence length="207" mass="21789">MKKTTILSTVIALSIALSAGTAHAASSHSVVSNDTFWKLSKHYNISLQSLLDANAGIDPLNLQIGMKLVIPGTIASMNGNEAAPAQPQANTVMAPSGEQYTYAKQLHLKATAYTASAAENGGWAGLDYFGNKLKVGTVAVDPKMIPLGTKLYITGYQYNGLPAGGMLATATDMGGSIKGNRIDLFVPGTTQQARKFGIQNVQVYILK</sequence>
<dbReference type="InterPro" id="IPR010611">
    <property type="entry name" value="3D_dom"/>
</dbReference>
<dbReference type="PANTHER" id="PTHR39160:SF4">
    <property type="entry name" value="RESUSCITATION-PROMOTING FACTOR RPFB"/>
    <property type="match status" value="1"/>
</dbReference>
<feature type="chain" id="PRO_5045379070" evidence="2">
    <location>
        <begin position="25"/>
        <end position="207"/>
    </location>
</feature>
<dbReference type="RefSeq" id="WP_377564899.1">
    <property type="nucleotide sequence ID" value="NZ_JBHTJZ010000020.1"/>
</dbReference>
<dbReference type="Gene3D" id="3.10.350.10">
    <property type="entry name" value="LysM domain"/>
    <property type="match status" value="1"/>
</dbReference>
<dbReference type="InterPro" id="IPR059180">
    <property type="entry name" value="3D_YorM"/>
</dbReference>
<comment type="caution">
    <text evidence="4">The sequence shown here is derived from an EMBL/GenBank/DDBJ whole genome shotgun (WGS) entry which is preliminary data.</text>
</comment>
<organism evidence="4 5">
    <name type="scientific">Paenibacillus chungangensis</name>
    <dbReference type="NCBI Taxonomy" id="696535"/>
    <lineage>
        <taxon>Bacteria</taxon>
        <taxon>Bacillati</taxon>
        <taxon>Bacillota</taxon>
        <taxon>Bacilli</taxon>
        <taxon>Bacillales</taxon>
        <taxon>Paenibacillaceae</taxon>
        <taxon>Paenibacillus</taxon>
    </lineage>
</organism>
<dbReference type="InterPro" id="IPR036908">
    <property type="entry name" value="RlpA-like_sf"/>
</dbReference>
<dbReference type="Pfam" id="PF01476">
    <property type="entry name" value="LysM"/>
    <property type="match status" value="1"/>
</dbReference>
<dbReference type="Proteomes" id="UP001596989">
    <property type="component" value="Unassembled WGS sequence"/>
</dbReference>
<reference evidence="5" key="1">
    <citation type="journal article" date="2019" name="Int. J. Syst. Evol. Microbiol.">
        <title>The Global Catalogue of Microorganisms (GCM) 10K type strain sequencing project: providing services to taxonomists for standard genome sequencing and annotation.</title>
        <authorList>
            <consortium name="The Broad Institute Genomics Platform"/>
            <consortium name="The Broad Institute Genome Sequencing Center for Infectious Disease"/>
            <person name="Wu L."/>
            <person name="Ma J."/>
        </authorList>
    </citation>
    <scope>NUCLEOTIDE SEQUENCE [LARGE SCALE GENOMIC DNA]</scope>
    <source>
        <strain evidence="5">CCUG 59129</strain>
    </source>
</reference>
<gene>
    <name evidence="4" type="ORF">ACFQ2I_13545</name>
</gene>
<dbReference type="InterPro" id="IPR018392">
    <property type="entry name" value="LysM"/>
</dbReference>
<feature type="domain" description="LysM" evidence="3">
    <location>
        <begin position="26"/>
        <end position="70"/>
    </location>
</feature>
<evidence type="ECO:0000256" key="1">
    <source>
        <dbReference type="ARBA" id="ARBA00022729"/>
    </source>
</evidence>
<dbReference type="SUPFAM" id="SSF50685">
    <property type="entry name" value="Barwin-like endoglucanases"/>
    <property type="match status" value="1"/>
</dbReference>
<evidence type="ECO:0000256" key="2">
    <source>
        <dbReference type="SAM" id="SignalP"/>
    </source>
</evidence>
<protein>
    <submittedName>
        <fullName evidence="4">3D domain-containing protein</fullName>
    </submittedName>
</protein>
<evidence type="ECO:0000313" key="4">
    <source>
        <dbReference type="EMBL" id="MFD0960411.1"/>
    </source>
</evidence>